<evidence type="ECO:0000313" key="2">
    <source>
        <dbReference type="EMBL" id="RSN78068.1"/>
    </source>
</evidence>
<evidence type="ECO:0000313" key="3">
    <source>
        <dbReference type="Proteomes" id="UP000277582"/>
    </source>
</evidence>
<dbReference type="EMBL" id="RCOS01000025">
    <property type="protein sequence ID" value="RSN78068.1"/>
    <property type="molecule type" value="Genomic_DNA"/>
</dbReference>
<dbReference type="Proteomes" id="UP000277582">
    <property type="component" value="Unassembled WGS sequence"/>
</dbReference>
<proteinExistence type="predicted"/>
<gene>
    <name evidence="2" type="ORF">D6D85_01615</name>
</gene>
<sequence length="253" mass="29560">MKRIFSYYEPPIAEYLSEHINSCIDLLKKLESSRIGRAGTSLNEKFVDEIRLSVVFHDLGKAFYQRTHMPTEKPVYFTGHEVFSAYILSEFRKLYIKENLDNLTDYDILKPAVFAVAFHHHPMDIGRRLEKIKIELYPGFLEDLQSELLFLKNNALYGKERSLLNSVIIELKNKIERGSIKVEDIKQEFREICRGLYSYIISGKDRDVTLKKLSYLTLVSLVSVDYISASERRGKKTRFGGVMDDFYELYLDI</sequence>
<protein>
    <submittedName>
        <fullName evidence="2">HD domain-containing protein</fullName>
    </submittedName>
</protein>
<dbReference type="RefSeq" id="WP_125670321.1">
    <property type="nucleotide sequence ID" value="NZ_RCOS01000025.1"/>
</dbReference>
<evidence type="ECO:0000259" key="1">
    <source>
        <dbReference type="Pfam" id="PF01966"/>
    </source>
</evidence>
<dbReference type="Pfam" id="PF01966">
    <property type="entry name" value="HD"/>
    <property type="match status" value="1"/>
</dbReference>
<dbReference type="InterPro" id="IPR006674">
    <property type="entry name" value="HD_domain"/>
</dbReference>
<keyword evidence="3" id="KW-1185">Reference proteome</keyword>
<comment type="caution">
    <text evidence="2">The sequence shown here is derived from an EMBL/GenBank/DDBJ whole genome shotgun (WGS) entry which is preliminary data.</text>
</comment>
<dbReference type="OrthoDB" id="46234at2157"/>
<feature type="domain" description="HD" evidence="1">
    <location>
        <begin position="36"/>
        <end position="126"/>
    </location>
</feature>
<dbReference type="Gene3D" id="1.10.3210.30">
    <property type="match status" value="1"/>
</dbReference>
<dbReference type="AlphaFoldDB" id="A0A429GVX0"/>
<name>A0A429GVX0_9CREN</name>
<reference evidence="2 3" key="1">
    <citation type="submission" date="2018-10" db="EMBL/GenBank/DDBJ databases">
        <title>Co-occurring genomic capacity for anaerobic methane metabolism and dissimilatory sulfite reduction discovered in the Korarchaeota.</title>
        <authorList>
            <person name="Mckay L.J."/>
            <person name="Dlakic M."/>
            <person name="Fields M.W."/>
            <person name="Delmont T.O."/>
            <person name="Eren A.M."/>
            <person name="Jay Z.J."/>
            <person name="Klingelsmith K.B."/>
            <person name="Rusch D.B."/>
            <person name="Inskeep W.P."/>
        </authorList>
    </citation>
    <scope>NUCLEOTIDE SEQUENCE [LARGE SCALE GENOMIC DNA]</scope>
    <source>
        <strain evidence="2 3">MDKW</strain>
    </source>
</reference>
<accession>A0A429GVX0</accession>
<organism evidence="2 3">
    <name type="scientific">Candidatus Methanodesulfokora washburnensis</name>
    <dbReference type="NCBI Taxonomy" id="2478471"/>
    <lineage>
        <taxon>Archaea</taxon>
        <taxon>Thermoproteota</taxon>
        <taxon>Candidatus Korarchaeia</taxon>
        <taxon>Candidatus Korarchaeia incertae sedis</taxon>
        <taxon>Candidatus Methanodesulfokora</taxon>
    </lineage>
</organism>
<dbReference type="InterPro" id="IPR038257">
    <property type="entry name" value="CRISPR-assoc_Cas3_HD_sf"/>
</dbReference>